<proteinExistence type="predicted"/>
<evidence type="ECO:0000259" key="2">
    <source>
        <dbReference type="Pfam" id="PF12969"/>
    </source>
</evidence>
<dbReference type="Proteomes" id="UP000036458">
    <property type="component" value="Chromosome"/>
</dbReference>
<evidence type="ECO:0000256" key="1">
    <source>
        <dbReference type="SAM" id="SignalP"/>
    </source>
</evidence>
<dbReference type="Gene3D" id="3.10.620.30">
    <property type="match status" value="1"/>
</dbReference>
<dbReference type="Pfam" id="PF12969">
    <property type="entry name" value="DUF3857"/>
    <property type="match status" value="1"/>
</dbReference>
<reference evidence="3 4" key="1">
    <citation type="submission" date="2015-01" db="EMBL/GenBank/DDBJ databases">
        <title>Rufibacter sp./DG31D/ whole genome sequencing.</title>
        <authorList>
            <person name="Kim M.K."/>
            <person name="Srinivasan S."/>
            <person name="Lee J.-J."/>
        </authorList>
    </citation>
    <scope>NUCLEOTIDE SEQUENCE [LARGE SCALE GENOMIC DNA]</scope>
    <source>
        <strain evidence="3 4">DG31D</strain>
    </source>
</reference>
<feature type="domain" description="DUF3857" evidence="2">
    <location>
        <begin position="57"/>
        <end position="217"/>
    </location>
</feature>
<organism evidence="3 4">
    <name type="scientific">Rufibacter radiotolerans</name>
    <dbReference type="NCBI Taxonomy" id="1379910"/>
    <lineage>
        <taxon>Bacteria</taxon>
        <taxon>Pseudomonadati</taxon>
        <taxon>Bacteroidota</taxon>
        <taxon>Cytophagia</taxon>
        <taxon>Cytophagales</taxon>
        <taxon>Hymenobacteraceae</taxon>
        <taxon>Rufibacter</taxon>
    </lineage>
</organism>
<dbReference type="Gene3D" id="2.60.40.3140">
    <property type="match status" value="1"/>
</dbReference>
<feature type="signal peptide" evidence="1">
    <location>
        <begin position="1"/>
        <end position="20"/>
    </location>
</feature>
<dbReference type="EMBL" id="CP010777">
    <property type="protein sequence ID" value="AKQ46971.1"/>
    <property type="molecule type" value="Genomic_DNA"/>
</dbReference>
<keyword evidence="1" id="KW-0732">Signal</keyword>
<feature type="chain" id="PRO_5005211578" description="DUF3857 domain-containing protein" evidence="1">
    <location>
        <begin position="21"/>
        <end position="637"/>
    </location>
</feature>
<name>A0A0H4W943_9BACT</name>
<gene>
    <name evidence="3" type="ORF">TH63_17125</name>
</gene>
<dbReference type="KEGG" id="ruf:TH63_17125"/>
<dbReference type="OrthoDB" id="8595007at2"/>
<dbReference type="STRING" id="1379910.TH63_17125"/>
<accession>A0A0H4W943</accession>
<dbReference type="PATRIC" id="fig|1379910.4.peg.3730"/>
<evidence type="ECO:0000313" key="3">
    <source>
        <dbReference type="EMBL" id="AKQ46971.1"/>
    </source>
</evidence>
<dbReference type="RefSeq" id="WP_048922022.1">
    <property type="nucleotide sequence ID" value="NZ_CP010777.1"/>
</dbReference>
<dbReference type="Gene3D" id="2.60.120.1130">
    <property type="match status" value="1"/>
</dbReference>
<protein>
    <recommendedName>
        <fullName evidence="2">DUF3857 domain-containing protein</fullName>
    </recommendedName>
</protein>
<sequence length="637" mass="71656">MQNRLILLLLTVLVGSNAWAGEAPFFPAFTINATLSKGANAVVRSEETVFTVNSTKSATEKVRRVVTVLNEEGKRHARLVLPYDQLIKVDYIKVTGYDAVGKKAKTLKTSDIKDYSNTSDFSLYEDNRLKVADLTSDVYPYTIEIEYQTTSSNMLFYSGWTPLDAEKLAVERASFQVTMPANMPLRYLEQLVPEKVTIQQVGTQQTYKWQVKDLAPVEREPYGPSFFELVPRVRTAPATFEVQGYAGTSETWKSLGEWQNKLNAGRDVIPEATRQQIANMVKALPTQEEKIKAVYEFMQNKTRYVSIQLGIGGWQPFEATMVDSKGYGDCKALSNYTKSLLEAAGIKSYFALIDAGDNNRTMLPDFANMQFNHVILCVPTAKDTVWLECTSQMADMGYTGSSTGDRYSLLITPEGGKRVSTPRFTAKDNSQTRTVQVKLNAQGGGSGVAVTNYAGIQHEDRTGVLQNYKPEEQLKWLYKNTQIPAFEIKNFKLDKVKDQPKLKEELQLELPRLASVSGKRLFITPNLMNRWNSAPTLQETRTHEVVWNMSFHDVDSVEYEIPAGYRAESMPQPVKIASVFGEYQAQVQMKGNKLVYVRQLTMHKGRHAAAKYAELVNFLKQVSRADQQQVVLAAETT</sequence>
<dbReference type="InterPro" id="IPR024618">
    <property type="entry name" value="DUF3857"/>
</dbReference>
<dbReference type="AlphaFoldDB" id="A0A0H4W943"/>
<keyword evidence="4" id="KW-1185">Reference proteome</keyword>
<evidence type="ECO:0000313" key="4">
    <source>
        <dbReference type="Proteomes" id="UP000036458"/>
    </source>
</evidence>